<comment type="similarity">
    <text evidence="1 7 8">Belongs to the universal ribosomal protein uS11 family.</text>
</comment>
<evidence type="ECO:0000313" key="9">
    <source>
        <dbReference type="EMBL" id="AKQ03487.1"/>
    </source>
</evidence>
<comment type="function">
    <text evidence="7">Located on the platform of the 30S subunit, it bridges several disparate RNA helices of the 16S rRNA. Forms part of the Shine-Dalgarno cleft in the 70S ribosome.</text>
</comment>
<dbReference type="InterPro" id="IPR001971">
    <property type="entry name" value="Ribosomal_uS11"/>
</dbReference>
<dbReference type="InterPro" id="IPR018102">
    <property type="entry name" value="Ribosomal_uS11_CS"/>
</dbReference>
<dbReference type="PROSITE" id="PS00054">
    <property type="entry name" value="RIBOSOMAL_S11"/>
    <property type="match status" value="1"/>
</dbReference>
<evidence type="ECO:0000256" key="6">
    <source>
        <dbReference type="ARBA" id="ARBA00035160"/>
    </source>
</evidence>
<keyword evidence="4 7" id="KW-0689">Ribosomal protein</keyword>
<dbReference type="GO" id="GO:0005840">
    <property type="term" value="C:ribosome"/>
    <property type="evidence" value="ECO:0007669"/>
    <property type="project" value="UniProtKB-KW"/>
</dbReference>
<gene>
    <name evidence="7" type="primary">rpsK</name>
</gene>
<sequence>MTKGKKASKGEPRKKAKKLDYGKIYISATFNNTLVTITDVEGRTLSWGSAGASGFKGTRKSTPYAATTAVERVVRDAKEKFGLKEAEVFVKGPGPGRDASLRAIRAAGLKIALIADLTPIPHNGPRPKKKRRV</sequence>
<comment type="subunit">
    <text evidence="7">Part of the 30S ribosomal subunit. Interacts with proteins S7 and S18. Binds to IF-3.</text>
</comment>
<dbReference type="GO" id="GO:0006412">
    <property type="term" value="P:translation"/>
    <property type="evidence" value="ECO:0007669"/>
    <property type="project" value="UniProtKB-UniRule"/>
</dbReference>
<dbReference type="AlphaFoldDB" id="A0A0H4TAF3"/>
<dbReference type="NCBIfam" id="TIGR03632">
    <property type="entry name" value="uS11_bact"/>
    <property type="match status" value="1"/>
</dbReference>
<dbReference type="GO" id="GO:0003735">
    <property type="term" value="F:structural constituent of ribosome"/>
    <property type="evidence" value="ECO:0007669"/>
    <property type="project" value="InterPro"/>
</dbReference>
<dbReference type="GO" id="GO:0019843">
    <property type="term" value="F:rRNA binding"/>
    <property type="evidence" value="ECO:0007669"/>
    <property type="project" value="UniProtKB-UniRule"/>
</dbReference>
<evidence type="ECO:0000256" key="5">
    <source>
        <dbReference type="ARBA" id="ARBA00023274"/>
    </source>
</evidence>
<evidence type="ECO:0000256" key="3">
    <source>
        <dbReference type="ARBA" id="ARBA00022884"/>
    </source>
</evidence>
<accession>A0A0H4TAF3</accession>
<evidence type="ECO:0000256" key="1">
    <source>
        <dbReference type="ARBA" id="ARBA00006194"/>
    </source>
</evidence>
<dbReference type="Pfam" id="PF00411">
    <property type="entry name" value="Ribosomal_S11"/>
    <property type="match status" value="1"/>
</dbReference>
<dbReference type="SUPFAM" id="SSF53137">
    <property type="entry name" value="Translational machinery components"/>
    <property type="match status" value="1"/>
</dbReference>
<dbReference type="InterPro" id="IPR019981">
    <property type="entry name" value="Ribosomal_uS11_bac-type"/>
</dbReference>
<protein>
    <recommendedName>
        <fullName evidence="6 7">Small ribosomal subunit protein uS11</fullName>
    </recommendedName>
</protein>
<name>A0A0H4TAF3_9BACT</name>
<evidence type="ECO:0000256" key="7">
    <source>
        <dbReference type="HAMAP-Rule" id="MF_01310"/>
    </source>
</evidence>
<reference evidence="9" key="1">
    <citation type="journal article" date="2015" name="ISME J.">
        <title>Aquifer environment selects for microbial species cohorts in sediment and groundwater.</title>
        <authorList>
            <person name="Hug L.A."/>
            <person name="Thomas B.C."/>
            <person name="Brown C.T."/>
            <person name="Frischkorn K.R."/>
            <person name="Williams K.H."/>
            <person name="Tringe S.G."/>
            <person name="Banfield J.F."/>
        </authorList>
    </citation>
    <scope>NUCLEOTIDE SEQUENCE</scope>
</reference>
<proteinExistence type="inferred from homology"/>
<dbReference type="EMBL" id="KT007014">
    <property type="protein sequence ID" value="AKQ03487.1"/>
    <property type="molecule type" value="Genomic_DNA"/>
</dbReference>
<evidence type="ECO:0000256" key="8">
    <source>
        <dbReference type="RuleBase" id="RU003629"/>
    </source>
</evidence>
<evidence type="ECO:0000256" key="2">
    <source>
        <dbReference type="ARBA" id="ARBA00022730"/>
    </source>
</evidence>
<dbReference type="Gene3D" id="3.30.420.80">
    <property type="entry name" value="Ribosomal protein S11"/>
    <property type="match status" value="1"/>
</dbReference>
<dbReference type="InterPro" id="IPR036967">
    <property type="entry name" value="Ribosomal_uS11_sf"/>
</dbReference>
<dbReference type="HAMAP" id="MF_01310">
    <property type="entry name" value="Ribosomal_uS11"/>
    <property type="match status" value="1"/>
</dbReference>
<organism evidence="9">
    <name type="scientific">uncultured Microgenomates bacterium Rifle_16ft_4_minimus_38077</name>
    <dbReference type="NCBI Taxonomy" id="1665117"/>
    <lineage>
        <taxon>Bacteria</taxon>
        <taxon>Candidatus Microgenomatota</taxon>
        <taxon>environmental samples</taxon>
    </lineage>
</organism>
<keyword evidence="2 7" id="KW-0699">rRNA-binding</keyword>
<keyword evidence="5 7" id="KW-0687">Ribonucleoprotein</keyword>
<dbReference type="GO" id="GO:1990904">
    <property type="term" value="C:ribonucleoprotein complex"/>
    <property type="evidence" value="ECO:0007669"/>
    <property type="project" value="UniProtKB-KW"/>
</dbReference>
<keyword evidence="3 7" id="KW-0694">RNA-binding</keyword>
<dbReference type="PIRSF" id="PIRSF002131">
    <property type="entry name" value="Ribosomal_S11"/>
    <property type="match status" value="1"/>
</dbReference>
<dbReference type="PANTHER" id="PTHR11759">
    <property type="entry name" value="40S RIBOSOMAL PROTEIN S14/30S RIBOSOMAL PROTEIN S11"/>
    <property type="match status" value="1"/>
</dbReference>
<dbReference type="NCBIfam" id="NF003698">
    <property type="entry name" value="PRK05309.1"/>
    <property type="match status" value="1"/>
</dbReference>
<evidence type="ECO:0000256" key="4">
    <source>
        <dbReference type="ARBA" id="ARBA00022980"/>
    </source>
</evidence>